<dbReference type="GO" id="GO:0003677">
    <property type="term" value="F:DNA binding"/>
    <property type="evidence" value="ECO:0007669"/>
    <property type="project" value="UniProtKB-KW"/>
</dbReference>
<evidence type="ECO:0000259" key="6">
    <source>
        <dbReference type="Pfam" id="PF04542"/>
    </source>
</evidence>
<evidence type="ECO:0000256" key="5">
    <source>
        <dbReference type="ARBA" id="ARBA00023163"/>
    </source>
</evidence>
<gene>
    <name evidence="8" type="ORF">FPZ44_11525</name>
</gene>
<keyword evidence="2" id="KW-0805">Transcription regulation</keyword>
<accession>A0A559J1B1</accession>
<dbReference type="InterPro" id="IPR039425">
    <property type="entry name" value="RNA_pol_sigma-70-like"/>
</dbReference>
<evidence type="ECO:0000256" key="3">
    <source>
        <dbReference type="ARBA" id="ARBA00023082"/>
    </source>
</evidence>
<evidence type="ECO:0000256" key="2">
    <source>
        <dbReference type="ARBA" id="ARBA00023015"/>
    </source>
</evidence>
<keyword evidence="3" id="KW-0731">Sigma factor</keyword>
<dbReference type="AlphaFoldDB" id="A0A559J1B1"/>
<dbReference type="Pfam" id="PF04542">
    <property type="entry name" value="Sigma70_r2"/>
    <property type="match status" value="1"/>
</dbReference>
<evidence type="ECO:0000313" key="8">
    <source>
        <dbReference type="EMBL" id="TVX93633.1"/>
    </source>
</evidence>
<proteinExistence type="inferred from homology"/>
<dbReference type="InterPro" id="IPR013249">
    <property type="entry name" value="RNA_pol_sigma70_r4_t2"/>
</dbReference>
<dbReference type="Proteomes" id="UP000318102">
    <property type="component" value="Unassembled WGS sequence"/>
</dbReference>
<sequence length="193" mass="22977">MAHLIPGEKDSKQHIEWLVEQVKTGDQQAYADIIRHFEKQIYQYCYYLLKSREEAEDVLQDIFIIAYDKIGQYEQRTSFSAWLNKIAYHHSLNVMKKRSRWNRLFSRYKQEVVQRPVYVNHYEQMIDEMLDCLSIEERHVLLLKAVEQYSFNEIAEIMDSNPAAIRKRYERIRKKLISANKEAAVNGALVESG</sequence>
<dbReference type="CDD" id="cd06171">
    <property type="entry name" value="Sigma70_r4"/>
    <property type="match status" value="1"/>
</dbReference>
<dbReference type="SUPFAM" id="SSF88659">
    <property type="entry name" value="Sigma3 and sigma4 domains of RNA polymerase sigma factors"/>
    <property type="match status" value="1"/>
</dbReference>
<dbReference type="OrthoDB" id="2732687at2"/>
<feature type="domain" description="RNA polymerase sigma-70 region 2" evidence="6">
    <location>
        <begin position="34"/>
        <end position="100"/>
    </location>
</feature>
<dbReference type="InterPro" id="IPR007627">
    <property type="entry name" value="RNA_pol_sigma70_r2"/>
</dbReference>
<dbReference type="RefSeq" id="WP_144990303.1">
    <property type="nucleotide sequence ID" value="NZ_VNJK01000001.1"/>
</dbReference>
<dbReference type="Gene3D" id="1.10.1740.10">
    <property type="match status" value="1"/>
</dbReference>
<organism evidence="8 9">
    <name type="scientific">Paenibacillus agilis</name>
    <dbReference type="NCBI Taxonomy" id="3020863"/>
    <lineage>
        <taxon>Bacteria</taxon>
        <taxon>Bacillati</taxon>
        <taxon>Bacillota</taxon>
        <taxon>Bacilli</taxon>
        <taxon>Bacillales</taxon>
        <taxon>Paenibacillaceae</taxon>
        <taxon>Paenibacillus</taxon>
    </lineage>
</organism>
<dbReference type="InterPro" id="IPR013325">
    <property type="entry name" value="RNA_pol_sigma_r2"/>
</dbReference>
<dbReference type="GO" id="GO:0016987">
    <property type="term" value="F:sigma factor activity"/>
    <property type="evidence" value="ECO:0007669"/>
    <property type="project" value="UniProtKB-KW"/>
</dbReference>
<comment type="similarity">
    <text evidence="1">Belongs to the sigma-70 factor family. ECF subfamily.</text>
</comment>
<dbReference type="PANTHER" id="PTHR43133">
    <property type="entry name" value="RNA POLYMERASE ECF-TYPE SIGMA FACTO"/>
    <property type="match status" value="1"/>
</dbReference>
<evidence type="ECO:0000259" key="7">
    <source>
        <dbReference type="Pfam" id="PF08281"/>
    </source>
</evidence>
<keyword evidence="4" id="KW-0238">DNA-binding</keyword>
<name>A0A559J1B1_9BACL</name>
<dbReference type="EMBL" id="VNJK01000001">
    <property type="protein sequence ID" value="TVX93633.1"/>
    <property type="molecule type" value="Genomic_DNA"/>
</dbReference>
<dbReference type="Gene3D" id="1.10.10.10">
    <property type="entry name" value="Winged helix-like DNA-binding domain superfamily/Winged helix DNA-binding domain"/>
    <property type="match status" value="1"/>
</dbReference>
<evidence type="ECO:0000256" key="4">
    <source>
        <dbReference type="ARBA" id="ARBA00023125"/>
    </source>
</evidence>
<dbReference type="InterPro" id="IPR014284">
    <property type="entry name" value="RNA_pol_sigma-70_dom"/>
</dbReference>
<dbReference type="InterPro" id="IPR013324">
    <property type="entry name" value="RNA_pol_sigma_r3/r4-like"/>
</dbReference>
<feature type="domain" description="RNA polymerase sigma factor 70 region 4 type 2" evidence="7">
    <location>
        <begin position="124"/>
        <end position="176"/>
    </location>
</feature>
<dbReference type="InterPro" id="IPR036388">
    <property type="entry name" value="WH-like_DNA-bd_sf"/>
</dbReference>
<comment type="caution">
    <text evidence="8">The sequence shown here is derived from an EMBL/GenBank/DDBJ whole genome shotgun (WGS) entry which is preliminary data.</text>
</comment>
<dbReference type="Pfam" id="PF08281">
    <property type="entry name" value="Sigma70_r4_2"/>
    <property type="match status" value="1"/>
</dbReference>
<dbReference type="SUPFAM" id="SSF88946">
    <property type="entry name" value="Sigma2 domain of RNA polymerase sigma factors"/>
    <property type="match status" value="1"/>
</dbReference>
<dbReference type="PANTHER" id="PTHR43133:SF8">
    <property type="entry name" value="RNA POLYMERASE SIGMA FACTOR HI_1459-RELATED"/>
    <property type="match status" value="1"/>
</dbReference>
<dbReference type="GO" id="GO:0006352">
    <property type="term" value="P:DNA-templated transcription initiation"/>
    <property type="evidence" value="ECO:0007669"/>
    <property type="project" value="InterPro"/>
</dbReference>
<protein>
    <submittedName>
        <fullName evidence="8">Sigma-70 family RNA polymerase sigma factor</fullName>
    </submittedName>
</protein>
<evidence type="ECO:0000313" key="9">
    <source>
        <dbReference type="Proteomes" id="UP000318102"/>
    </source>
</evidence>
<keyword evidence="5" id="KW-0804">Transcription</keyword>
<reference evidence="8 9" key="1">
    <citation type="submission" date="2019-07" db="EMBL/GenBank/DDBJ databases">
        <authorList>
            <person name="Kim J."/>
        </authorList>
    </citation>
    <scope>NUCLEOTIDE SEQUENCE [LARGE SCALE GENOMIC DNA]</scope>
    <source>
        <strain evidence="8 9">N4</strain>
    </source>
</reference>
<dbReference type="NCBIfam" id="TIGR02937">
    <property type="entry name" value="sigma70-ECF"/>
    <property type="match status" value="1"/>
</dbReference>
<keyword evidence="9" id="KW-1185">Reference proteome</keyword>
<evidence type="ECO:0000256" key="1">
    <source>
        <dbReference type="ARBA" id="ARBA00010641"/>
    </source>
</evidence>